<dbReference type="EMBL" id="CP073767">
    <property type="protein sequence ID" value="UWZ57755.1"/>
    <property type="molecule type" value="Genomic_DNA"/>
</dbReference>
<evidence type="ECO:0000256" key="2">
    <source>
        <dbReference type="PROSITE-ProRule" id="PRU00169"/>
    </source>
</evidence>
<dbReference type="GO" id="GO:0000160">
    <property type="term" value="P:phosphorelay signal transduction system"/>
    <property type="evidence" value="ECO:0007669"/>
    <property type="project" value="InterPro"/>
</dbReference>
<dbReference type="CDD" id="cd00156">
    <property type="entry name" value="REC"/>
    <property type="match status" value="1"/>
</dbReference>
<dbReference type="SUPFAM" id="SSF52172">
    <property type="entry name" value="CheY-like"/>
    <property type="match status" value="1"/>
</dbReference>
<protein>
    <submittedName>
        <fullName evidence="4">Response regulator</fullName>
    </submittedName>
</protein>
<dbReference type="SMART" id="SM00448">
    <property type="entry name" value="REC"/>
    <property type="match status" value="1"/>
</dbReference>
<evidence type="ECO:0000313" key="4">
    <source>
        <dbReference type="EMBL" id="UWZ57755.1"/>
    </source>
</evidence>
<name>A0A9Q9IPQ2_9ACTN</name>
<keyword evidence="1 2" id="KW-0597">Phosphoprotein</keyword>
<keyword evidence="5" id="KW-1185">Reference proteome</keyword>
<dbReference type="PANTHER" id="PTHR44591">
    <property type="entry name" value="STRESS RESPONSE REGULATOR PROTEIN 1"/>
    <property type="match status" value="1"/>
</dbReference>
<dbReference type="OrthoDB" id="3298373at2"/>
<dbReference type="InterPro" id="IPR011006">
    <property type="entry name" value="CheY-like_superfamily"/>
</dbReference>
<proteinExistence type="predicted"/>
<dbReference type="KEGG" id="daur:Daura_17245"/>
<dbReference type="PROSITE" id="PS50110">
    <property type="entry name" value="RESPONSE_REGULATORY"/>
    <property type="match status" value="1"/>
</dbReference>
<gene>
    <name evidence="4" type="ORF">Daura_17245</name>
</gene>
<organism evidence="4 5">
    <name type="scientific">Dactylosporangium aurantiacum</name>
    <dbReference type="NCBI Taxonomy" id="35754"/>
    <lineage>
        <taxon>Bacteria</taxon>
        <taxon>Bacillati</taxon>
        <taxon>Actinomycetota</taxon>
        <taxon>Actinomycetes</taxon>
        <taxon>Micromonosporales</taxon>
        <taxon>Micromonosporaceae</taxon>
        <taxon>Dactylosporangium</taxon>
    </lineage>
</organism>
<dbReference type="Gene3D" id="3.40.50.2300">
    <property type="match status" value="1"/>
</dbReference>
<dbReference type="InterPro" id="IPR001789">
    <property type="entry name" value="Sig_transdc_resp-reg_receiver"/>
</dbReference>
<dbReference type="RefSeq" id="WP_033360884.1">
    <property type="nucleotide sequence ID" value="NZ_CP073767.1"/>
</dbReference>
<evidence type="ECO:0000259" key="3">
    <source>
        <dbReference type="PROSITE" id="PS50110"/>
    </source>
</evidence>
<reference evidence="4" key="1">
    <citation type="submission" date="2021-04" db="EMBL/GenBank/DDBJ databases">
        <title>Dactylosporangium aurantiacum NRRL B-8018 full assembly.</title>
        <authorList>
            <person name="Hartkoorn R.C."/>
            <person name="Beaudoing E."/>
            <person name="Hot D."/>
        </authorList>
    </citation>
    <scope>NUCLEOTIDE SEQUENCE</scope>
    <source>
        <strain evidence="4">NRRL B-8018</strain>
    </source>
</reference>
<evidence type="ECO:0000313" key="5">
    <source>
        <dbReference type="Proteomes" id="UP001058003"/>
    </source>
</evidence>
<accession>A0A9Q9IPQ2</accession>
<evidence type="ECO:0000256" key="1">
    <source>
        <dbReference type="ARBA" id="ARBA00022553"/>
    </source>
</evidence>
<sequence length="127" mass="13558">MAAVVVADDDPVVRQLVARMLRRCGHHVVTCDDGEQLLVAVRRHPPDVVVTDHQMPGLTGLAVVARLRQDPATAGIPVVVASGSVGPDEAAALLGDADRLLVKPFTTAQLRETVEDALRRRPFSPAE</sequence>
<dbReference type="Pfam" id="PF00072">
    <property type="entry name" value="Response_reg"/>
    <property type="match status" value="1"/>
</dbReference>
<dbReference type="PANTHER" id="PTHR44591:SF23">
    <property type="entry name" value="CHEY SUBFAMILY"/>
    <property type="match status" value="1"/>
</dbReference>
<dbReference type="AlphaFoldDB" id="A0A9Q9IPQ2"/>
<feature type="domain" description="Response regulatory" evidence="3">
    <location>
        <begin position="3"/>
        <end position="118"/>
    </location>
</feature>
<dbReference type="Proteomes" id="UP001058003">
    <property type="component" value="Chromosome"/>
</dbReference>
<dbReference type="InterPro" id="IPR050595">
    <property type="entry name" value="Bact_response_regulator"/>
</dbReference>
<feature type="modified residue" description="4-aspartylphosphate" evidence="2">
    <location>
        <position position="52"/>
    </location>
</feature>